<evidence type="ECO:0000259" key="3">
    <source>
        <dbReference type="PROSITE" id="PS51387"/>
    </source>
</evidence>
<evidence type="ECO:0000313" key="4">
    <source>
        <dbReference type="EMBL" id="OPH50561.1"/>
    </source>
</evidence>
<dbReference type="Proteomes" id="UP000190626">
    <property type="component" value="Unassembled WGS sequence"/>
</dbReference>
<keyword evidence="5" id="KW-1185">Reference proteome</keyword>
<comment type="caution">
    <text evidence="4">The sequence shown here is derived from an EMBL/GenBank/DDBJ whole genome shotgun (WGS) entry which is preliminary data.</text>
</comment>
<feature type="domain" description="FAD-binding PCMH-type" evidence="3">
    <location>
        <begin position="11"/>
        <end position="177"/>
    </location>
</feature>
<dbReference type="RefSeq" id="WP_079417774.1">
    <property type="nucleotide sequence ID" value="NZ_MBTG01000034.1"/>
</dbReference>
<name>A0A1V4HD83_9BACL</name>
<dbReference type="Gene3D" id="3.30.43.10">
    <property type="entry name" value="Uridine Diphospho-n-acetylenolpyruvylglucosamine Reductase, domain 2"/>
    <property type="match status" value="1"/>
</dbReference>
<dbReference type="InterPro" id="IPR036318">
    <property type="entry name" value="FAD-bd_PCMH-like_sf"/>
</dbReference>
<keyword evidence="1" id="KW-0285">Flavoprotein</keyword>
<reference evidence="5" key="1">
    <citation type="submission" date="2016-07" db="EMBL/GenBank/DDBJ databases">
        <authorList>
            <person name="Florea S."/>
            <person name="Webb J.S."/>
            <person name="Jaromczyk J."/>
            <person name="Schardl C.L."/>
        </authorList>
    </citation>
    <scope>NUCLEOTIDE SEQUENCE [LARGE SCALE GENOMIC DNA]</scope>
    <source>
        <strain evidence="5">CY1</strain>
    </source>
</reference>
<dbReference type="Gene3D" id="3.30.465.10">
    <property type="match status" value="1"/>
</dbReference>
<evidence type="ECO:0000313" key="5">
    <source>
        <dbReference type="Proteomes" id="UP000190626"/>
    </source>
</evidence>
<dbReference type="PIRSF" id="PIRSF000136">
    <property type="entry name" value="LGO_GLO"/>
    <property type="match status" value="1"/>
</dbReference>
<dbReference type="InterPro" id="IPR016167">
    <property type="entry name" value="FAD-bd_PCMH_sub1"/>
</dbReference>
<dbReference type="Gene3D" id="1.10.45.10">
    <property type="entry name" value="Vanillyl-alcohol Oxidase, Chain A, domain 4"/>
    <property type="match status" value="1"/>
</dbReference>
<proteinExistence type="predicted"/>
<dbReference type="GO" id="GO:0016020">
    <property type="term" value="C:membrane"/>
    <property type="evidence" value="ECO:0007669"/>
    <property type="project" value="InterPro"/>
</dbReference>
<dbReference type="OrthoDB" id="9800184at2"/>
<dbReference type="InterPro" id="IPR007173">
    <property type="entry name" value="ALO_C"/>
</dbReference>
<dbReference type="EMBL" id="MBTG01000034">
    <property type="protein sequence ID" value="OPH50561.1"/>
    <property type="molecule type" value="Genomic_DNA"/>
</dbReference>
<dbReference type="GO" id="GO:0071949">
    <property type="term" value="F:FAD binding"/>
    <property type="evidence" value="ECO:0007669"/>
    <property type="project" value="InterPro"/>
</dbReference>
<dbReference type="Pfam" id="PF04030">
    <property type="entry name" value="ALO"/>
    <property type="match status" value="1"/>
</dbReference>
<dbReference type="InterPro" id="IPR016166">
    <property type="entry name" value="FAD-bd_PCMH"/>
</dbReference>
<dbReference type="Gene3D" id="3.30.70.2530">
    <property type="match status" value="1"/>
</dbReference>
<sequence length="421" mass="46791">MENNRNWAGNYRYSAAELHVPTSVEQVQELVASSKQIKVLGTRHSFNSIADCTESLLSLQNLNQVIGLDRVNHQVTVEGGIRYGDLCQYLHNNGYALHNLASLPHITVAGACATATHGSGDRNGNLATVVASMEIVQADGNVVVFSRGQQDGGVAGAAVGLGGLGAVTKMTLDVIPAFQMSQHVYDNLPLVQLEEHFADIFSSGYSVSLFTDWKQANFNQVWLKRKLNHQAADQAESEFFGAKLAASPRHPVPGHTAVNCSEQLGIPGPWHERLPHFRMEFTPSAGEELQSEYFVPRTEAYSALCALARIREHIAPLLYVSEVRTIAEDHLWMSPCYKQESVAIHFTWKPDWDAVRRVLPLIEKQLAPFKARPHWGKLFTMPPAQVQSHYEKLPDFQKLLHKCDPQGKFRNAFLTDYVVGN</sequence>
<evidence type="ECO:0000256" key="2">
    <source>
        <dbReference type="ARBA" id="ARBA00023002"/>
    </source>
</evidence>
<dbReference type="GO" id="GO:0003885">
    <property type="term" value="F:D-arabinono-1,4-lactone oxidase activity"/>
    <property type="evidence" value="ECO:0007669"/>
    <property type="project" value="InterPro"/>
</dbReference>
<dbReference type="InterPro" id="IPR016171">
    <property type="entry name" value="Vanillyl_alc_oxidase_C-sub2"/>
</dbReference>
<accession>A0A1V4HD83</accession>
<gene>
    <name evidence="4" type="ORF">BC351_07885</name>
</gene>
<dbReference type="PANTHER" id="PTHR43762:SF1">
    <property type="entry name" value="D-ARABINONO-1,4-LACTONE OXIDASE"/>
    <property type="match status" value="1"/>
</dbReference>
<dbReference type="AlphaFoldDB" id="A0A1V4HD83"/>
<protein>
    <submittedName>
        <fullName evidence="4">FAD-binding protein</fullName>
    </submittedName>
</protein>
<dbReference type="STRING" id="1469647.BC351_07885"/>
<dbReference type="SUPFAM" id="SSF56176">
    <property type="entry name" value="FAD-binding/transporter-associated domain-like"/>
    <property type="match status" value="1"/>
</dbReference>
<dbReference type="PANTHER" id="PTHR43762">
    <property type="entry name" value="L-GULONOLACTONE OXIDASE"/>
    <property type="match status" value="1"/>
</dbReference>
<keyword evidence="2" id="KW-0560">Oxidoreductase</keyword>
<dbReference type="InterPro" id="IPR006094">
    <property type="entry name" value="Oxid_FAD_bind_N"/>
</dbReference>
<organism evidence="4 5">
    <name type="scientific">Paenibacillus ferrarius</name>
    <dbReference type="NCBI Taxonomy" id="1469647"/>
    <lineage>
        <taxon>Bacteria</taxon>
        <taxon>Bacillati</taxon>
        <taxon>Bacillota</taxon>
        <taxon>Bacilli</taxon>
        <taxon>Bacillales</taxon>
        <taxon>Paenibacillaceae</taxon>
        <taxon>Paenibacillus</taxon>
    </lineage>
</organism>
<evidence type="ECO:0000256" key="1">
    <source>
        <dbReference type="ARBA" id="ARBA00022630"/>
    </source>
</evidence>
<dbReference type="Pfam" id="PF01565">
    <property type="entry name" value="FAD_binding_4"/>
    <property type="match status" value="1"/>
</dbReference>
<dbReference type="Gene3D" id="3.30.70.2520">
    <property type="match status" value="1"/>
</dbReference>
<dbReference type="GO" id="GO:0080049">
    <property type="term" value="F:L-gulono-1,4-lactone dehydrogenase activity"/>
    <property type="evidence" value="ECO:0007669"/>
    <property type="project" value="TreeGrafter"/>
</dbReference>
<dbReference type="PROSITE" id="PS51387">
    <property type="entry name" value="FAD_PCMH"/>
    <property type="match status" value="1"/>
</dbReference>
<dbReference type="InterPro" id="IPR010031">
    <property type="entry name" value="FAD_lactone_oxidase-like"/>
</dbReference>
<dbReference type="InterPro" id="IPR016169">
    <property type="entry name" value="FAD-bd_PCMH_sub2"/>
</dbReference>